<keyword evidence="4" id="KW-0833">Ubl conjugation pathway</keyword>
<keyword evidence="8" id="KW-1185">Reference proteome</keyword>
<evidence type="ECO:0000256" key="1">
    <source>
        <dbReference type="ARBA" id="ARBA00006940"/>
    </source>
</evidence>
<dbReference type="HOGENOM" id="CLU_083683_3_2_1"/>
<feature type="compositionally biased region" description="Basic and acidic residues" evidence="6">
    <location>
        <begin position="67"/>
        <end position="82"/>
    </location>
</feature>
<dbReference type="GO" id="GO:0005680">
    <property type="term" value="C:anaphase-promoting complex"/>
    <property type="evidence" value="ECO:0007669"/>
    <property type="project" value="InterPro"/>
</dbReference>
<keyword evidence="5" id="KW-0131">Cell cycle</keyword>
<evidence type="ECO:0000256" key="6">
    <source>
        <dbReference type="SAM" id="MobiDB-lite"/>
    </source>
</evidence>
<evidence type="ECO:0000256" key="2">
    <source>
        <dbReference type="ARBA" id="ARBA00022618"/>
    </source>
</evidence>
<dbReference type="Pfam" id="PF05839">
    <property type="entry name" value="Apc13p"/>
    <property type="match status" value="1"/>
</dbReference>
<evidence type="ECO:0000313" key="7">
    <source>
        <dbReference type="EMBL" id="EME48265.1"/>
    </source>
</evidence>
<evidence type="ECO:0000256" key="5">
    <source>
        <dbReference type="ARBA" id="ARBA00023306"/>
    </source>
</evidence>
<comment type="similarity">
    <text evidence="1">Belongs to the APC13 family.</text>
</comment>
<dbReference type="OrthoDB" id="2351920at2759"/>
<gene>
    <name evidence="7" type="ORF">DOTSEDRAFT_70015</name>
</gene>
<organism evidence="7 8">
    <name type="scientific">Dothistroma septosporum (strain NZE10 / CBS 128990)</name>
    <name type="common">Red band needle blight fungus</name>
    <name type="synonym">Mycosphaerella pini</name>
    <dbReference type="NCBI Taxonomy" id="675120"/>
    <lineage>
        <taxon>Eukaryota</taxon>
        <taxon>Fungi</taxon>
        <taxon>Dikarya</taxon>
        <taxon>Ascomycota</taxon>
        <taxon>Pezizomycotina</taxon>
        <taxon>Dothideomycetes</taxon>
        <taxon>Dothideomycetidae</taxon>
        <taxon>Mycosphaerellales</taxon>
        <taxon>Mycosphaerellaceae</taxon>
        <taxon>Dothistroma</taxon>
    </lineage>
</organism>
<evidence type="ECO:0000256" key="3">
    <source>
        <dbReference type="ARBA" id="ARBA00022776"/>
    </source>
</evidence>
<dbReference type="InterPro" id="IPR008401">
    <property type="entry name" value="Apc13"/>
</dbReference>
<proteinExistence type="inferred from homology"/>
<reference evidence="8" key="1">
    <citation type="journal article" date="2012" name="PLoS Genet.">
        <title>The genomes of the fungal plant pathogens Cladosporium fulvum and Dothistroma septosporum reveal adaptation to different hosts and lifestyles but also signatures of common ancestry.</title>
        <authorList>
            <person name="de Wit P.J.G.M."/>
            <person name="van der Burgt A."/>
            <person name="Oekmen B."/>
            <person name="Stergiopoulos I."/>
            <person name="Abd-Elsalam K.A."/>
            <person name="Aerts A.L."/>
            <person name="Bahkali A.H."/>
            <person name="Beenen H.G."/>
            <person name="Chettri P."/>
            <person name="Cox M.P."/>
            <person name="Datema E."/>
            <person name="de Vries R.P."/>
            <person name="Dhillon B."/>
            <person name="Ganley A.R."/>
            <person name="Griffiths S.A."/>
            <person name="Guo Y."/>
            <person name="Hamelin R.C."/>
            <person name="Henrissat B."/>
            <person name="Kabir M.S."/>
            <person name="Jashni M.K."/>
            <person name="Kema G."/>
            <person name="Klaubauf S."/>
            <person name="Lapidus A."/>
            <person name="Levasseur A."/>
            <person name="Lindquist E."/>
            <person name="Mehrabi R."/>
            <person name="Ohm R.A."/>
            <person name="Owen T.J."/>
            <person name="Salamov A."/>
            <person name="Schwelm A."/>
            <person name="Schijlen E."/>
            <person name="Sun H."/>
            <person name="van den Burg H.A."/>
            <person name="van Ham R.C.H.J."/>
            <person name="Zhang S."/>
            <person name="Goodwin S.B."/>
            <person name="Grigoriev I.V."/>
            <person name="Collemare J."/>
            <person name="Bradshaw R.E."/>
        </authorList>
    </citation>
    <scope>NUCLEOTIDE SEQUENCE [LARGE SCALE GENOMIC DNA]</scope>
    <source>
        <strain evidence="8">NZE10 / CBS 128990</strain>
    </source>
</reference>
<keyword evidence="3" id="KW-0498">Mitosis</keyword>
<dbReference type="OMA" id="HRPINPE"/>
<protein>
    <submittedName>
        <fullName evidence="7">Uncharacterized protein</fullName>
    </submittedName>
</protein>
<name>N1Q0V7_DOTSN</name>
<evidence type="ECO:0000313" key="8">
    <source>
        <dbReference type="Proteomes" id="UP000016933"/>
    </source>
</evidence>
<accession>N1Q0V7</accession>
<dbReference type="Proteomes" id="UP000016933">
    <property type="component" value="Unassembled WGS sequence"/>
</dbReference>
<feature type="region of interest" description="Disordered" evidence="6">
    <location>
        <begin position="31"/>
        <end position="107"/>
    </location>
</feature>
<dbReference type="EMBL" id="KB446536">
    <property type="protein sequence ID" value="EME48265.1"/>
    <property type="molecule type" value="Genomic_DNA"/>
</dbReference>
<dbReference type="PANTHER" id="PTHR28526:SF1">
    <property type="entry name" value="ANAPHASE-PROMOTING COMPLEX SUBUNIT 13"/>
    <property type="match status" value="1"/>
</dbReference>
<dbReference type="PANTHER" id="PTHR28526">
    <property type="entry name" value="ANAPHASE-PROMOTING COMPLEX SUBUNIT 13"/>
    <property type="match status" value="1"/>
</dbReference>
<keyword evidence="2" id="KW-0132">Cell division</keyword>
<sequence>MSRDSSFTHLHLHSAHHADLLEEFTRIKLPAEHIDVPPHHQPTNPDDEDDVVPDQHAAFGIQRAQNKGREPAWKDLGLEKLMSEGPPPKGAQATAGASRVGGNRLPR</sequence>
<dbReference type="eggNOG" id="ENOG502S7KP">
    <property type="taxonomic scope" value="Eukaryota"/>
</dbReference>
<reference evidence="7 8" key="2">
    <citation type="journal article" date="2012" name="PLoS Pathog.">
        <title>Diverse lifestyles and strategies of plant pathogenesis encoded in the genomes of eighteen Dothideomycetes fungi.</title>
        <authorList>
            <person name="Ohm R.A."/>
            <person name="Feau N."/>
            <person name="Henrissat B."/>
            <person name="Schoch C.L."/>
            <person name="Horwitz B.A."/>
            <person name="Barry K.W."/>
            <person name="Condon B.J."/>
            <person name="Copeland A.C."/>
            <person name="Dhillon B."/>
            <person name="Glaser F."/>
            <person name="Hesse C.N."/>
            <person name="Kosti I."/>
            <person name="LaButti K."/>
            <person name="Lindquist E.A."/>
            <person name="Lucas S."/>
            <person name="Salamov A.A."/>
            <person name="Bradshaw R.E."/>
            <person name="Ciuffetti L."/>
            <person name="Hamelin R.C."/>
            <person name="Kema G.H.J."/>
            <person name="Lawrence C."/>
            <person name="Scott J.A."/>
            <person name="Spatafora J.W."/>
            <person name="Turgeon B.G."/>
            <person name="de Wit P.J.G.M."/>
            <person name="Zhong S."/>
            <person name="Goodwin S.B."/>
            <person name="Grigoriev I.V."/>
        </authorList>
    </citation>
    <scope>NUCLEOTIDE SEQUENCE [LARGE SCALE GENOMIC DNA]</scope>
    <source>
        <strain evidence="8">NZE10 / CBS 128990</strain>
    </source>
</reference>
<dbReference type="AlphaFoldDB" id="N1Q0V7"/>
<evidence type="ECO:0000256" key="4">
    <source>
        <dbReference type="ARBA" id="ARBA00022786"/>
    </source>
</evidence>
<dbReference type="GO" id="GO:0051301">
    <property type="term" value="P:cell division"/>
    <property type="evidence" value="ECO:0007669"/>
    <property type="project" value="UniProtKB-KW"/>
</dbReference>